<sequence>MGCGSSSSTAVVNLDRPNPFFYSGETITGNVVFDVHEETVNVDELVLKFFGQVAYTTQQTVVMNGQPTTQTIPHEIPIVSSNIVLARPENGQEELTFGKGQHTFPFQIQLPVNIPPSLNSPGSQPHVCYFVQMYVDRAWYKANTRENKYVTVFPRVNLSQISNTSNPVPFGTQNQANLNLNGSINKLGYIAGETIQGILNIENPRQIMIKQIMVSLIRSFVMGSASGEHVITSKPIPELMRRQDARLSQAFTITIPAAPFPPSYQFDGGVSQKTSTRTNYLLKFQIQFEGVSGNDFEILVPIIIGTDPKPS</sequence>
<protein>
    <recommendedName>
        <fullName evidence="8">Arrestin-like N-terminal domain-containing protein</fullName>
    </recommendedName>
</protein>
<gene>
    <name evidence="5" type="ORF">EDS130_LOCUS36633</name>
    <name evidence="4" type="ORF">XAT740_LOCUS34467</name>
</gene>
<dbReference type="PANTHER" id="PTHR11188">
    <property type="entry name" value="ARRESTIN DOMAIN CONTAINING PROTEIN"/>
    <property type="match status" value="1"/>
</dbReference>
<proteinExistence type="inferred from homology"/>
<dbReference type="InterPro" id="IPR050357">
    <property type="entry name" value="Arrestin_domain-protein"/>
</dbReference>
<evidence type="ECO:0000313" key="7">
    <source>
        <dbReference type="Proteomes" id="UP000663852"/>
    </source>
</evidence>
<dbReference type="Pfam" id="PF00339">
    <property type="entry name" value="Arrestin_N"/>
    <property type="match status" value="1"/>
</dbReference>
<dbReference type="PANTHER" id="PTHR11188:SF17">
    <property type="entry name" value="FI21816P1"/>
    <property type="match status" value="1"/>
</dbReference>
<evidence type="ECO:0000256" key="1">
    <source>
        <dbReference type="ARBA" id="ARBA00005298"/>
    </source>
</evidence>
<dbReference type="InterPro" id="IPR011021">
    <property type="entry name" value="Arrestin-like_N"/>
</dbReference>
<evidence type="ECO:0000313" key="4">
    <source>
        <dbReference type="EMBL" id="CAF1406944.1"/>
    </source>
</evidence>
<dbReference type="Proteomes" id="UP000663852">
    <property type="component" value="Unassembled WGS sequence"/>
</dbReference>
<dbReference type="Proteomes" id="UP000663828">
    <property type="component" value="Unassembled WGS sequence"/>
</dbReference>
<accession>A0A815LGG5</accession>
<dbReference type="AlphaFoldDB" id="A0A815LGG5"/>
<dbReference type="GO" id="GO:0015031">
    <property type="term" value="P:protein transport"/>
    <property type="evidence" value="ECO:0007669"/>
    <property type="project" value="TreeGrafter"/>
</dbReference>
<name>A0A815LGG5_ADIRI</name>
<organism evidence="5 7">
    <name type="scientific">Adineta ricciae</name>
    <name type="common">Rotifer</name>
    <dbReference type="NCBI Taxonomy" id="249248"/>
    <lineage>
        <taxon>Eukaryota</taxon>
        <taxon>Metazoa</taxon>
        <taxon>Spiralia</taxon>
        <taxon>Gnathifera</taxon>
        <taxon>Rotifera</taxon>
        <taxon>Eurotatoria</taxon>
        <taxon>Bdelloidea</taxon>
        <taxon>Adinetida</taxon>
        <taxon>Adinetidae</taxon>
        <taxon>Adineta</taxon>
    </lineage>
</organism>
<dbReference type="InterPro" id="IPR011022">
    <property type="entry name" value="Arrestin_C-like"/>
</dbReference>
<dbReference type="EMBL" id="CAJNOR010003369">
    <property type="protein sequence ID" value="CAF1406944.1"/>
    <property type="molecule type" value="Genomic_DNA"/>
</dbReference>
<keyword evidence="6" id="KW-1185">Reference proteome</keyword>
<feature type="domain" description="Arrestin-like N-terminal" evidence="2">
    <location>
        <begin position="12"/>
        <end position="158"/>
    </location>
</feature>
<evidence type="ECO:0000313" key="6">
    <source>
        <dbReference type="Proteomes" id="UP000663828"/>
    </source>
</evidence>
<dbReference type="OrthoDB" id="2333384at2759"/>
<reference evidence="5" key="1">
    <citation type="submission" date="2021-02" db="EMBL/GenBank/DDBJ databases">
        <authorList>
            <person name="Nowell W R."/>
        </authorList>
    </citation>
    <scope>NUCLEOTIDE SEQUENCE</scope>
</reference>
<evidence type="ECO:0000259" key="2">
    <source>
        <dbReference type="Pfam" id="PF00339"/>
    </source>
</evidence>
<comment type="similarity">
    <text evidence="1">Belongs to the arrestin family.</text>
</comment>
<evidence type="ECO:0000313" key="5">
    <source>
        <dbReference type="EMBL" id="CAF1409744.1"/>
    </source>
</evidence>
<dbReference type="InterPro" id="IPR014752">
    <property type="entry name" value="Arrestin-like_C"/>
</dbReference>
<dbReference type="GO" id="GO:0005737">
    <property type="term" value="C:cytoplasm"/>
    <property type="evidence" value="ECO:0007669"/>
    <property type="project" value="TreeGrafter"/>
</dbReference>
<evidence type="ECO:0000259" key="3">
    <source>
        <dbReference type="Pfam" id="PF02752"/>
    </source>
</evidence>
<comment type="caution">
    <text evidence="5">The sequence shown here is derived from an EMBL/GenBank/DDBJ whole genome shotgun (WGS) entry which is preliminary data.</text>
</comment>
<dbReference type="Gene3D" id="2.60.40.640">
    <property type="match status" value="2"/>
</dbReference>
<dbReference type="SUPFAM" id="SSF81296">
    <property type="entry name" value="E set domains"/>
    <property type="match status" value="2"/>
</dbReference>
<dbReference type="EMBL" id="CAJNOJ010000344">
    <property type="protein sequence ID" value="CAF1409744.1"/>
    <property type="molecule type" value="Genomic_DNA"/>
</dbReference>
<evidence type="ECO:0008006" key="8">
    <source>
        <dbReference type="Google" id="ProtNLM"/>
    </source>
</evidence>
<dbReference type="Pfam" id="PF02752">
    <property type="entry name" value="Arrestin_C"/>
    <property type="match status" value="1"/>
</dbReference>
<dbReference type="InterPro" id="IPR014756">
    <property type="entry name" value="Ig_E-set"/>
</dbReference>
<feature type="domain" description="Arrestin C-terminal-like" evidence="3">
    <location>
        <begin position="177"/>
        <end position="308"/>
    </location>
</feature>